<evidence type="ECO:0000256" key="2">
    <source>
        <dbReference type="ARBA" id="ARBA00022763"/>
    </source>
</evidence>
<keyword evidence="2" id="KW-0227">DNA damage</keyword>
<organism evidence="4 5">
    <name type="scientific">Madurella fahalii</name>
    <dbReference type="NCBI Taxonomy" id="1157608"/>
    <lineage>
        <taxon>Eukaryota</taxon>
        <taxon>Fungi</taxon>
        <taxon>Dikarya</taxon>
        <taxon>Ascomycota</taxon>
        <taxon>Pezizomycotina</taxon>
        <taxon>Sordariomycetes</taxon>
        <taxon>Sordariomycetidae</taxon>
        <taxon>Sordariales</taxon>
        <taxon>Sordariales incertae sedis</taxon>
        <taxon>Madurella</taxon>
    </lineage>
</organism>
<gene>
    <name evidence="4" type="ORF">MFIFM68171_04958</name>
</gene>
<protein>
    <submittedName>
        <fullName evidence="4">Uncharacterized protein</fullName>
    </submittedName>
</protein>
<dbReference type="RefSeq" id="XP_070916479.1">
    <property type="nucleotide sequence ID" value="XM_071060378.1"/>
</dbReference>
<comment type="caution">
    <text evidence="4">The sequence shown here is derived from an EMBL/GenBank/DDBJ whole genome shotgun (WGS) entry which is preliminary data.</text>
</comment>
<dbReference type="Proteomes" id="UP001628179">
    <property type="component" value="Unassembled WGS sequence"/>
</dbReference>
<dbReference type="PANTHER" id="PTHR28529">
    <property type="entry name" value="DNA REPAIR PROTEIN SWI5 HOMOLOG"/>
    <property type="match status" value="1"/>
</dbReference>
<comment type="similarity">
    <text evidence="1">Belongs to the SWI5/SAE3 family.</text>
</comment>
<dbReference type="Pfam" id="PF07061">
    <property type="entry name" value="Swi5"/>
    <property type="match status" value="1"/>
</dbReference>
<dbReference type="InterPro" id="IPR010760">
    <property type="entry name" value="DNA-repair_Swi5"/>
</dbReference>
<evidence type="ECO:0000256" key="1">
    <source>
        <dbReference type="ARBA" id="ARBA00008060"/>
    </source>
</evidence>
<evidence type="ECO:0000313" key="4">
    <source>
        <dbReference type="EMBL" id="GAB1314748.1"/>
    </source>
</evidence>
<dbReference type="Gene3D" id="1.20.5.170">
    <property type="match status" value="1"/>
</dbReference>
<dbReference type="GeneID" id="98175701"/>
<accession>A0ABQ0GAE7</accession>
<name>A0ABQ0GAE7_9PEZI</name>
<proteinExistence type="inferred from homology"/>
<keyword evidence="3" id="KW-0234">DNA repair</keyword>
<reference evidence="4 5" key="1">
    <citation type="submission" date="2024-09" db="EMBL/GenBank/DDBJ databases">
        <title>Itraconazole resistance in Madurella fahalii resulting from another homologue of gene encoding cytochrome P450 14-alpha sterol demethylase (CYP51).</title>
        <authorList>
            <person name="Yoshioka I."/>
            <person name="Fahal A.H."/>
            <person name="Kaneko S."/>
            <person name="Yaguchi T."/>
        </authorList>
    </citation>
    <scope>NUCLEOTIDE SEQUENCE [LARGE SCALE GENOMIC DNA]</scope>
    <source>
        <strain evidence="4 5">IFM 68171</strain>
    </source>
</reference>
<sequence>MATNVSSLGEDKPRRTDNYDVVATSLQTQLSLVSSFNCWLVQRTEADGDRSGIISRVQRRLDRYKQWICRAEELSEFVPDNVESWLMDARTAGLAIVVTGPGLDGQVEITALDEKELQYLMSDKYLGYMIKVCRGFDQAQNSLVSLLRTAEETKRESSQLSQPAEITVQTHIRRLKEYNDIKDIGQQLIGLIAENRGVPIGTLYESGQYGVTAGD</sequence>
<dbReference type="EMBL" id="BAAFSV010000002">
    <property type="protein sequence ID" value="GAB1314748.1"/>
    <property type="molecule type" value="Genomic_DNA"/>
</dbReference>
<evidence type="ECO:0000256" key="3">
    <source>
        <dbReference type="ARBA" id="ARBA00023204"/>
    </source>
</evidence>
<dbReference type="PANTHER" id="PTHR28529:SF2">
    <property type="entry name" value="DNA REPAIR PROTEIN SWI5 HOMOLOG"/>
    <property type="match status" value="1"/>
</dbReference>
<keyword evidence="5" id="KW-1185">Reference proteome</keyword>
<evidence type="ECO:0000313" key="5">
    <source>
        <dbReference type="Proteomes" id="UP001628179"/>
    </source>
</evidence>